<gene>
    <name evidence="3" type="ORF">C4K68_25290</name>
</gene>
<accession>A0A2S5KII5</accession>
<protein>
    <recommendedName>
        <fullName evidence="5">Glycosyltransferase</fullName>
    </recommendedName>
</protein>
<dbReference type="PANTHER" id="PTHR12526">
    <property type="entry name" value="GLYCOSYLTRANSFERASE"/>
    <property type="match status" value="1"/>
</dbReference>
<name>A0A2S5KII5_9PROT</name>
<dbReference type="CDD" id="cd03811">
    <property type="entry name" value="GT4_GT28_WabH-like"/>
    <property type="match status" value="1"/>
</dbReference>
<dbReference type="Pfam" id="PF00534">
    <property type="entry name" value="Glycos_transf_1"/>
    <property type="match status" value="1"/>
</dbReference>
<reference evidence="3 4" key="1">
    <citation type="submission" date="2018-02" db="EMBL/GenBank/DDBJ databases">
        <title>novel marine gammaproteobacteria from coastal saline agro ecosystem.</title>
        <authorList>
            <person name="Krishnan R."/>
            <person name="Ramesh Kumar N."/>
        </authorList>
    </citation>
    <scope>NUCLEOTIDE SEQUENCE [LARGE SCALE GENOMIC DNA]</scope>
    <source>
        <strain evidence="3 4">228</strain>
    </source>
</reference>
<dbReference type="SUPFAM" id="SSF53756">
    <property type="entry name" value="UDP-Glycosyltransferase/glycogen phosphorylase"/>
    <property type="match status" value="1"/>
</dbReference>
<dbReference type="Proteomes" id="UP000238196">
    <property type="component" value="Unassembled WGS sequence"/>
</dbReference>
<dbReference type="InterPro" id="IPR001296">
    <property type="entry name" value="Glyco_trans_1"/>
</dbReference>
<sequence>MKIAHVVNRLDGNGVTKAVINLCETLSDRGITSDIIVLEKTEYPLRIDIQLHSLGSSGLMKRQNPIVKYVRKLAKYTVGSLAYYSLKAEKKSAQLDRLIKKEGYTHILLHCHYSKILFSKVKEAKCFPVIHNKKSKHLKATWWLPSWINRHVMSKALVDRSTIAVSKAVRNDLSKYLHVEKQQLSVLPNVINSAAITSLAKLDRPLPAKLIEKQYLLAVGRLAPQKRFDRLLKAYSMSTCELPLVIAGDGIQLKLLQRLARRLRINHRVIFLGHVENPYQLMKHARLLILSSDYEGLPTVLIEALLLHTPVLATVCSGAREAVANCKLAKLVPIRKLSVLAESINQYSLHPPTCDECNCMLDHYKPERIIKEFLNLVDYESNH</sequence>
<feature type="domain" description="Glycosyl transferase family 1" evidence="1">
    <location>
        <begin position="212"/>
        <end position="356"/>
    </location>
</feature>
<evidence type="ECO:0000259" key="1">
    <source>
        <dbReference type="Pfam" id="PF00534"/>
    </source>
</evidence>
<dbReference type="Pfam" id="PF13439">
    <property type="entry name" value="Glyco_transf_4"/>
    <property type="match status" value="1"/>
</dbReference>
<evidence type="ECO:0000313" key="4">
    <source>
        <dbReference type="Proteomes" id="UP000238196"/>
    </source>
</evidence>
<evidence type="ECO:0000313" key="3">
    <source>
        <dbReference type="EMBL" id="PPC74631.1"/>
    </source>
</evidence>
<organism evidence="3 4">
    <name type="scientific">Proteobacteria bacterium 228</name>
    <dbReference type="NCBI Taxonomy" id="2083153"/>
    <lineage>
        <taxon>Bacteria</taxon>
        <taxon>Pseudomonadati</taxon>
        <taxon>Pseudomonadota</taxon>
    </lineage>
</organism>
<proteinExistence type="predicted"/>
<evidence type="ECO:0000259" key="2">
    <source>
        <dbReference type="Pfam" id="PF13439"/>
    </source>
</evidence>
<dbReference type="GO" id="GO:0016757">
    <property type="term" value="F:glycosyltransferase activity"/>
    <property type="evidence" value="ECO:0007669"/>
    <property type="project" value="InterPro"/>
</dbReference>
<dbReference type="AlphaFoldDB" id="A0A2S5KII5"/>
<feature type="domain" description="Glycosyltransferase subfamily 4-like N-terminal" evidence="2">
    <location>
        <begin position="13"/>
        <end position="192"/>
    </location>
</feature>
<dbReference type="InterPro" id="IPR028098">
    <property type="entry name" value="Glyco_trans_4-like_N"/>
</dbReference>
<dbReference type="Gene3D" id="3.40.50.2000">
    <property type="entry name" value="Glycogen Phosphorylase B"/>
    <property type="match status" value="2"/>
</dbReference>
<evidence type="ECO:0008006" key="5">
    <source>
        <dbReference type="Google" id="ProtNLM"/>
    </source>
</evidence>
<dbReference type="OrthoDB" id="9792269at2"/>
<comment type="caution">
    <text evidence="3">The sequence shown here is derived from an EMBL/GenBank/DDBJ whole genome shotgun (WGS) entry which is preliminary data.</text>
</comment>
<dbReference type="EMBL" id="PRLP01000143">
    <property type="protein sequence ID" value="PPC74631.1"/>
    <property type="molecule type" value="Genomic_DNA"/>
</dbReference>